<reference evidence="3 4" key="1">
    <citation type="journal article" date="2013" name="J. Mol. Microbiol. Biotechnol.">
        <title>Analysis of the Complete Genomes of Acholeplasma brassicae , A. palmae and A. laidlawii and Their Comparison to the Obligate Parasites from ' Candidatus Phytoplasma'.</title>
        <authorList>
            <person name="Kube M."/>
            <person name="Siewert C."/>
            <person name="Migdoll A.M."/>
            <person name="Duduk B."/>
            <person name="Holz S."/>
            <person name="Rabus R."/>
            <person name="Seemuller E."/>
            <person name="Mitrovic J."/>
            <person name="Muller I."/>
            <person name="Buttner C."/>
            <person name="Reinhardt R."/>
        </authorList>
    </citation>
    <scope>NUCLEOTIDE SEQUENCE [LARGE SCALE GENOMIC DNA]</scope>
    <source>
        <strain evidence="4">0502</strain>
    </source>
</reference>
<dbReference type="KEGG" id="abra:BN85313840"/>
<evidence type="ECO:0000259" key="2">
    <source>
        <dbReference type="Pfam" id="PF14317"/>
    </source>
</evidence>
<evidence type="ECO:0000313" key="4">
    <source>
        <dbReference type="Proteomes" id="UP000032737"/>
    </source>
</evidence>
<dbReference type="AlphaFoldDB" id="U4KPU3"/>
<keyword evidence="1" id="KW-0812">Transmembrane</keyword>
<accession>U4KPU3</accession>
<proteinExistence type="predicted"/>
<evidence type="ECO:0000313" key="3">
    <source>
        <dbReference type="EMBL" id="CCV66405.1"/>
    </source>
</evidence>
<dbReference type="STRING" id="61635.BN85313840"/>
<keyword evidence="1" id="KW-1133">Transmembrane helix</keyword>
<feature type="transmembrane region" description="Helical" evidence="1">
    <location>
        <begin position="23"/>
        <end position="45"/>
    </location>
</feature>
<sequence>MSLLAVLPILVMAIALYFMGENVIFFVSLGLIGVLLISTFMLLFFENTSISNASRKYPEKKLYYEFNGKDFKVIVRTEDTKTEEVITYNEIKRVKTNKKYMFIYLSKKDLYVVDKRGFETLDDYRGIHDLFKDRFLV</sequence>
<protein>
    <recommendedName>
        <fullName evidence="2">YcxB-like C-terminal domain-containing protein</fullName>
    </recommendedName>
</protein>
<keyword evidence="4" id="KW-1185">Reference proteome</keyword>
<dbReference type="HOGENOM" id="CLU_1860821_0_0_14"/>
<dbReference type="Pfam" id="PF14317">
    <property type="entry name" value="YcxB"/>
    <property type="match status" value="1"/>
</dbReference>
<organism evidence="3 4">
    <name type="scientific">Acholeplasma brassicae</name>
    <dbReference type="NCBI Taxonomy" id="61635"/>
    <lineage>
        <taxon>Bacteria</taxon>
        <taxon>Bacillati</taxon>
        <taxon>Mycoplasmatota</taxon>
        <taxon>Mollicutes</taxon>
        <taxon>Acholeplasmatales</taxon>
        <taxon>Acholeplasmataceae</taxon>
        <taxon>Acholeplasma</taxon>
    </lineage>
</organism>
<dbReference type="InterPro" id="IPR025588">
    <property type="entry name" value="YcxB-like_C"/>
</dbReference>
<name>U4KPU3_9MOLU</name>
<dbReference type="Proteomes" id="UP000032737">
    <property type="component" value="Chromosome"/>
</dbReference>
<gene>
    <name evidence="3" type="ORF">BN85313840</name>
</gene>
<dbReference type="EMBL" id="FO681348">
    <property type="protein sequence ID" value="CCV66405.1"/>
    <property type="molecule type" value="Genomic_DNA"/>
</dbReference>
<feature type="domain" description="YcxB-like C-terminal" evidence="2">
    <location>
        <begin position="75"/>
        <end position="125"/>
    </location>
</feature>
<keyword evidence="1" id="KW-0472">Membrane</keyword>
<evidence type="ECO:0000256" key="1">
    <source>
        <dbReference type="SAM" id="Phobius"/>
    </source>
</evidence>